<sequence>MIKTVVNEYLEALNWRYATKKFDAGRTLSEDQVEQLLEAVRLSASSYGLQPYKVLLVRDPEIRARLQPACWNQPQVTQASHLFVLASPTDFGGELIDTYLDEVAGSRGIPREGLSGYGDFMKSKLLGLSAQEKSEWAARQAYIALGNLLAAAAFLQIDTCPMEGFVPQQVDEILGLPEKGLTATLIIPAGYRSGEDATQHARKVRRPAAEMFISV</sequence>
<evidence type="ECO:0000313" key="9">
    <source>
        <dbReference type="Proteomes" id="UP001206312"/>
    </source>
</evidence>
<evidence type="ECO:0000256" key="2">
    <source>
        <dbReference type="ARBA" id="ARBA00007118"/>
    </source>
</evidence>
<comment type="caution">
    <text evidence="8">The sequence shown here is derived from an EMBL/GenBank/DDBJ whole genome shotgun (WGS) entry which is preliminary data.</text>
</comment>
<dbReference type="CDD" id="cd02149">
    <property type="entry name" value="NfsB-like"/>
    <property type="match status" value="1"/>
</dbReference>
<keyword evidence="6" id="KW-0560">Oxidoreductase</keyword>
<reference evidence="8 9" key="1">
    <citation type="submission" date="2022-06" db="EMBL/GenBank/DDBJ databases">
        <authorList>
            <person name="Xuan X."/>
        </authorList>
    </citation>
    <scope>NUCLEOTIDE SEQUENCE [LARGE SCALE GENOMIC DNA]</scope>
    <source>
        <strain evidence="8 9">2V75</strain>
    </source>
</reference>
<dbReference type="InterPro" id="IPR000415">
    <property type="entry name" value="Nitroreductase-like"/>
</dbReference>
<evidence type="ECO:0000313" key="8">
    <source>
        <dbReference type="EMBL" id="MCO5724891.1"/>
    </source>
</evidence>
<organism evidence="8 9">
    <name type="scientific">Robiginitalea marina</name>
    <dbReference type="NCBI Taxonomy" id="2954105"/>
    <lineage>
        <taxon>Bacteria</taxon>
        <taxon>Pseudomonadati</taxon>
        <taxon>Bacteroidota</taxon>
        <taxon>Flavobacteriia</taxon>
        <taxon>Flavobacteriales</taxon>
        <taxon>Flavobacteriaceae</taxon>
        <taxon>Robiginitalea</taxon>
    </lineage>
</organism>
<keyword evidence="5" id="KW-0521">NADP</keyword>
<evidence type="ECO:0000256" key="5">
    <source>
        <dbReference type="ARBA" id="ARBA00022857"/>
    </source>
</evidence>
<feature type="domain" description="Nitroreductase" evidence="7">
    <location>
        <begin position="14"/>
        <end position="191"/>
    </location>
</feature>
<gene>
    <name evidence="8" type="ORF">NG653_08465</name>
</gene>
<protein>
    <submittedName>
        <fullName evidence="8">NAD(P)H-dependent oxidoreductase</fullName>
    </submittedName>
</protein>
<keyword evidence="9" id="KW-1185">Reference proteome</keyword>
<dbReference type="InterPro" id="IPR029479">
    <property type="entry name" value="Nitroreductase"/>
</dbReference>
<dbReference type="PANTHER" id="PTHR43673">
    <property type="entry name" value="NAD(P)H NITROREDUCTASE YDGI-RELATED"/>
    <property type="match status" value="1"/>
</dbReference>
<comment type="cofactor">
    <cofactor evidence="1">
        <name>FMN</name>
        <dbReference type="ChEBI" id="CHEBI:58210"/>
    </cofactor>
</comment>
<evidence type="ECO:0000256" key="1">
    <source>
        <dbReference type="ARBA" id="ARBA00001917"/>
    </source>
</evidence>
<accession>A0ABT1AXY3</accession>
<dbReference type="Gene3D" id="3.40.109.10">
    <property type="entry name" value="NADH Oxidase"/>
    <property type="match status" value="1"/>
</dbReference>
<evidence type="ECO:0000256" key="3">
    <source>
        <dbReference type="ARBA" id="ARBA00022630"/>
    </source>
</evidence>
<evidence type="ECO:0000256" key="6">
    <source>
        <dbReference type="ARBA" id="ARBA00023002"/>
    </source>
</evidence>
<dbReference type="EMBL" id="JAMXIB010000005">
    <property type="protein sequence ID" value="MCO5724891.1"/>
    <property type="molecule type" value="Genomic_DNA"/>
</dbReference>
<keyword evidence="3" id="KW-0285">Flavoprotein</keyword>
<proteinExistence type="inferred from homology"/>
<dbReference type="RefSeq" id="WP_252741263.1">
    <property type="nucleotide sequence ID" value="NZ_JAMXIB010000005.1"/>
</dbReference>
<name>A0ABT1AXY3_9FLAO</name>
<keyword evidence="4" id="KW-0288">FMN</keyword>
<dbReference type="PANTHER" id="PTHR43673:SF2">
    <property type="entry name" value="NITROREDUCTASE"/>
    <property type="match status" value="1"/>
</dbReference>
<evidence type="ECO:0000256" key="4">
    <source>
        <dbReference type="ARBA" id="ARBA00022643"/>
    </source>
</evidence>
<comment type="similarity">
    <text evidence="2">Belongs to the nitroreductase family.</text>
</comment>
<dbReference type="Pfam" id="PF00881">
    <property type="entry name" value="Nitroreductase"/>
    <property type="match status" value="1"/>
</dbReference>
<dbReference type="Proteomes" id="UP001206312">
    <property type="component" value="Unassembled WGS sequence"/>
</dbReference>
<evidence type="ECO:0000259" key="7">
    <source>
        <dbReference type="Pfam" id="PF00881"/>
    </source>
</evidence>
<dbReference type="SUPFAM" id="SSF55469">
    <property type="entry name" value="FMN-dependent nitroreductase-like"/>
    <property type="match status" value="1"/>
</dbReference>
<dbReference type="InterPro" id="IPR033878">
    <property type="entry name" value="NfsB-like"/>
</dbReference>